<gene>
    <name evidence="1" type="ORF">CON16_17540</name>
</gene>
<evidence type="ECO:0000313" key="2">
    <source>
        <dbReference type="Proteomes" id="UP000220192"/>
    </source>
</evidence>
<dbReference type="Gene3D" id="3.20.20.150">
    <property type="entry name" value="Divalent-metal-dependent TIM barrel enzymes"/>
    <property type="match status" value="1"/>
</dbReference>
<evidence type="ECO:0000313" key="1">
    <source>
        <dbReference type="EMBL" id="PDZ15840.1"/>
    </source>
</evidence>
<name>A0A2A7D7D9_BACAN</name>
<reference evidence="1 2" key="1">
    <citation type="submission" date="2017-09" db="EMBL/GenBank/DDBJ databases">
        <title>Large-scale bioinformatics analysis of Bacillus genomes uncovers conserved roles of natural products in bacterial physiology.</title>
        <authorList>
            <consortium name="Agbiome Team Llc"/>
            <person name="Bleich R.M."/>
            <person name="Grubbs K.J."/>
            <person name="Santa Maria K.C."/>
            <person name="Allen S.E."/>
            <person name="Farag S."/>
            <person name="Shank E.A."/>
            <person name="Bowers A."/>
        </authorList>
    </citation>
    <scope>NUCLEOTIDE SEQUENCE [LARGE SCALE GENOMIC DNA]</scope>
    <source>
        <strain evidence="1 2">AFS095574</strain>
    </source>
</reference>
<accession>A0A2A7D7D9</accession>
<organism evidence="1 2">
    <name type="scientific">Bacillus anthracis</name>
    <name type="common">anthrax bacterium</name>
    <dbReference type="NCBI Taxonomy" id="1392"/>
    <lineage>
        <taxon>Bacteria</taxon>
        <taxon>Bacillati</taxon>
        <taxon>Bacillota</taxon>
        <taxon>Bacilli</taxon>
        <taxon>Bacillales</taxon>
        <taxon>Bacillaceae</taxon>
        <taxon>Bacillus</taxon>
        <taxon>Bacillus cereus group</taxon>
    </lineage>
</organism>
<dbReference type="Pfam" id="PF05114">
    <property type="entry name" value="MbnB_TglH_ChrH"/>
    <property type="match status" value="1"/>
</dbReference>
<comment type="caution">
    <text evidence="1">The sequence shown here is derived from an EMBL/GenBank/DDBJ whole genome shotgun (WGS) entry which is preliminary data.</text>
</comment>
<evidence type="ECO:0008006" key="3">
    <source>
        <dbReference type="Google" id="ProtNLM"/>
    </source>
</evidence>
<sequence>MKLIENSVRFPKVENKLGLGIGMDLPWGEDIGFCTAENGDDITPKMKIFFENYKDEFNYMFFAFQPKNRSILKAEDYFVAYDRLFNAVPNYKARAFHQTILNMGATEKYEKSSIIEFTNKIIERYDIKWIVEDLGLWSIKGKTVPFPLPPYMTPRGLEACIENINEYQRNLLVPVCIEFPGFTEGTNFFIGEMDGFEYFNTLVQETNSPVTIDIGHILSYQWLIGNTNEKMYTNLSKLPLDNCFELHLSGCQIIRGKFRDLHHGILLDEQIDLLKYLLPLCPNLKAVTYEDPKYTNDGILIPKSQRNYQRMKEVVKQWQYQ</sequence>
<dbReference type="RefSeq" id="WP_097841362.1">
    <property type="nucleotide sequence ID" value="NZ_NVLX01000017.1"/>
</dbReference>
<proteinExistence type="predicted"/>
<dbReference type="AlphaFoldDB" id="A0A2A7D7D9"/>
<protein>
    <recommendedName>
        <fullName evidence="3">DUF692 domain-containing protein</fullName>
    </recommendedName>
</protein>
<dbReference type="InterPro" id="IPR007801">
    <property type="entry name" value="MbnB/TglH/ChrH"/>
</dbReference>
<dbReference type="Proteomes" id="UP000220192">
    <property type="component" value="Unassembled WGS sequence"/>
</dbReference>
<dbReference type="EMBL" id="NVLX01000017">
    <property type="protein sequence ID" value="PDZ15840.1"/>
    <property type="molecule type" value="Genomic_DNA"/>
</dbReference>